<dbReference type="Proteomes" id="UP000078561">
    <property type="component" value="Unassembled WGS sequence"/>
</dbReference>
<evidence type="ECO:0000313" key="7">
    <source>
        <dbReference type="EMBL" id="SAM00129.1"/>
    </source>
</evidence>
<gene>
    <name evidence="7" type="primary">ABSGL_05804.1 scaffold 7482</name>
</gene>
<reference evidence="7" key="1">
    <citation type="submission" date="2016-04" db="EMBL/GenBank/DDBJ databases">
        <authorList>
            <person name="Evans L.H."/>
            <person name="Alamgir A."/>
            <person name="Owens N."/>
            <person name="Weber N.D."/>
            <person name="Virtaneva K."/>
            <person name="Barbian K."/>
            <person name="Babar A."/>
            <person name="Rosenke K."/>
        </authorList>
    </citation>
    <scope>NUCLEOTIDE SEQUENCE [LARGE SCALE GENOMIC DNA]</scope>
    <source>
        <strain evidence="7">CBS 101.48</strain>
    </source>
</reference>
<comment type="subcellular location">
    <subcellularLocation>
        <location evidence="1">Membrane</location>
        <topology evidence="1">Multi-pass membrane protein</topology>
    </subcellularLocation>
</comment>
<feature type="transmembrane region" description="Helical" evidence="6">
    <location>
        <begin position="288"/>
        <end position="310"/>
    </location>
</feature>
<evidence type="ECO:0000256" key="3">
    <source>
        <dbReference type="ARBA" id="ARBA00022989"/>
    </source>
</evidence>
<dbReference type="PANTHER" id="PTHR12570">
    <property type="match status" value="1"/>
</dbReference>
<name>A0A168NA85_ABSGL</name>
<feature type="transmembrane region" description="Helical" evidence="6">
    <location>
        <begin position="185"/>
        <end position="205"/>
    </location>
</feature>
<feature type="transmembrane region" description="Helical" evidence="6">
    <location>
        <begin position="261"/>
        <end position="282"/>
    </location>
</feature>
<keyword evidence="8" id="KW-1185">Reference proteome</keyword>
<evidence type="ECO:0000313" key="8">
    <source>
        <dbReference type="Proteomes" id="UP000078561"/>
    </source>
</evidence>
<dbReference type="GO" id="GO:0016020">
    <property type="term" value="C:membrane"/>
    <property type="evidence" value="ECO:0007669"/>
    <property type="project" value="UniProtKB-SubCell"/>
</dbReference>
<dbReference type="InParanoid" id="A0A168NA85"/>
<keyword evidence="2 6" id="KW-0812">Transmembrane</keyword>
<dbReference type="InterPro" id="IPR008521">
    <property type="entry name" value="Mg_trans_NIPA"/>
</dbReference>
<evidence type="ECO:0000256" key="2">
    <source>
        <dbReference type="ARBA" id="ARBA00022692"/>
    </source>
</evidence>
<evidence type="ECO:0000256" key="1">
    <source>
        <dbReference type="ARBA" id="ARBA00004141"/>
    </source>
</evidence>
<sequence length="526" mass="57662">MADNAVNFVIGVFVSLGASFMDALGLNILKLDHVKEGQKDASSRRGDCGRPLWHIGLYTYVASQLIGSTIALSSVALIYNFIFAKILVGTNITRKDVLGTLVVVASVIWIVVFGGMYNGEDPEASISLEKLKTLFTRPIFIIYFSALNIITVSGLALAIWSRWTISDESKRPAFMTMSPKKMRRIVGLMFSLDGGLLASETLLLAKSGQVDCVKLFTLSISSQVNQFTDNTSRFIILALIITAILQVYCLNTALKLYSSVVVVPVFYGTYTAVGLVNTIIYLDEIGNYPGWAISLVFVGIGVLIYGVYLLSAKPDPNSHLPNQDDDDDALDQSPQQQQIMVITPTEQEMYTIQPSSSAPTSSRPPHYYMTTTSNHIPSLINTDEKSPYPAPLTTMPKSVTPFSHAATTSSEYQQHQPFESAIMVDEALAQHPDYQQHGYHATTGHYIGRRWIRLLISKVPWRTIHRREDTFLSLHSTGSTSLPTASLSISPSSSAALPRDNATVAAPASAFDPSDGTLTRRSQHHS</sequence>
<dbReference type="PANTHER" id="PTHR12570:SF82">
    <property type="entry name" value="NIPA-LIKE PROTEIN 3"/>
    <property type="match status" value="1"/>
</dbReference>
<protein>
    <submittedName>
        <fullName evidence="7">Uncharacterized protein</fullName>
    </submittedName>
</protein>
<dbReference type="GO" id="GO:0015095">
    <property type="term" value="F:magnesium ion transmembrane transporter activity"/>
    <property type="evidence" value="ECO:0007669"/>
    <property type="project" value="InterPro"/>
</dbReference>
<dbReference type="AlphaFoldDB" id="A0A168NA85"/>
<dbReference type="EMBL" id="LT553140">
    <property type="protein sequence ID" value="SAM00129.1"/>
    <property type="molecule type" value="Genomic_DNA"/>
</dbReference>
<keyword evidence="3 6" id="KW-1133">Transmembrane helix</keyword>
<evidence type="ECO:0000256" key="6">
    <source>
        <dbReference type="SAM" id="Phobius"/>
    </source>
</evidence>
<feature type="transmembrane region" description="Helical" evidence="6">
    <location>
        <begin position="7"/>
        <end position="29"/>
    </location>
</feature>
<proteinExistence type="predicted"/>
<evidence type="ECO:0000256" key="4">
    <source>
        <dbReference type="ARBA" id="ARBA00023136"/>
    </source>
</evidence>
<dbReference type="OrthoDB" id="165382at2759"/>
<feature type="transmembrane region" description="Helical" evidence="6">
    <location>
        <begin position="234"/>
        <end position="254"/>
    </location>
</feature>
<accession>A0A168NA85</accession>
<keyword evidence="4 6" id="KW-0472">Membrane</keyword>
<feature type="transmembrane region" description="Helical" evidence="6">
    <location>
        <begin position="96"/>
        <end position="119"/>
    </location>
</feature>
<dbReference type="Pfam" id="PF05653">
    <property type="entry name" value="Mg_trans_NIPA"/>
    <property type="match status" value="1"/>
</dbReference>
<feature type="region of interest" description="Disordered" evidence="5">
    <location>
        <begin position="475"/>
        <end position="526"/>
    </location>
</feature>
<feature type="transmembrane region" description="Helical" evidence="6">
    <location>
        <begin position="139"/>
        <end position="165"/>
    </location>
</feature>
<feature type="transmembrane region" description="Helical" evidence="6">
    <location>
        <begin position="61"/>
        <end position="84"/>
    </location>
</feature>
<feature type="compositionally biased region" description="Low complexity" evidence="5">
    <location>
        <begin position="479"/>
        <end position="498"/>
    </location>
</feature>
<organism evidence="7">
    <name type="scientific">Absidia glauca</name>
    <name type="common">Pin mould</name>
    <dbReference type="NCBI Taxonomy" id="4829"/>
    <lineage>
        <taxon>Eukaryota</taxon>
        <taxon>Fungi</taxon>
        <taxon>Fungi incertae sedis</taxon>
        <taxon>Mucoromycota</taxon>
        <taxon>Mucoromycotina</taxon>
        <taxon>Mucoromycetes</taxon>
        <taxon>Mucorales</taxon>
        <taxon>Cunninghamellaceae</taxon>
        <taxon>Absidia</taxon>
    </lineage>
</organism>
<evidence type="ECO:0000256" key="5">
    <source>
        <dbReference type="SAM" id="MobiDB-lite"/>
    </source>
</evidence>